<sequence length="140" mass="16086">MKKWISILVFLFLGSFFTIQTYQSNQTKSTPNKCSNFRTGIFDNRCESGHNSRFKRYATYQVQEYNSLFIKEKIVWTGPCSYTVTLLETNDPDISDFIGDYIKVKMVNVEKNKYKTVEEGSSGKISSCVETKIGEVPTNN</sequence>
<gene>
    <name evidence="2" type="ORF">EHQ59_02605</name>
</gene>
<name>A0A4R9JV05_9LEPT</name>
<evidence type="ECO:0000313" key="2">
    <source>
        <dbReference type="EMBL" id="TGL56155.1"/>
    </source>
</evidence>
<keyword evidence="3" id="KW-1185">Reference proteome</keyword>
<organism evidence="2 3">
    <name type="scientific">Leptospira kemamanensis</name>
    <dbReference type="NCBI Taxonomy" id="2484942"/>
    <lineage>
        <taxon>Bacteria</taxon>
        <taxon>Pseudomonadati</taxon>
        <taxon>Spirochaetota</taxon>
        <taxon>Spirochaetia</taxon>
        <taxon>Leptospirales</taxon>
        <taxon>Leptospiraceae</taxon>
        <taxon>Leptospira</taxon>
    </lineage>
</organism>
<dbReference type="Proteomes" id="UP000297609">
    <property type="component" value="Unassembled WGS sequence"/>
</dbReference>
<feature type="signal peptide" evidence="1">
    <location>
        <begin position="1"/>
        <end position="21"/>
    </location>
</feature>
<feature type="chain" id="PRO_5020963293" evidence="1">
    <location>
        <begin position="22"/>
        <end position="140"/>
    </location>
</feature>
<dbReference type="RefSeq" id="WP_135617573.1">
    <property type="nucleotide sequence ID" value="NZ_RQGG01000007.1"/>
</dbReference>
<accession>A0A4R9JV05</accession>
<evidence type="ECO:0000313" key="3">
    <source>
        <dbReference type="Proteomes" id="UP000297609"/>
    </source>
</evidence>
<keyword evidence="1" id="KW-0732">Signal</keyword>
<protein>
    <submittedName>
        <fullName evidence="2">Uncharacterized protein</fullName>
    </submittedName>
</protein>
<dbReference type="AlphaFoldDB" id="A0A4R9JV05"/>
<reference evidence="2" key="1">
    <citation type="journal article" date="2019" name="PLoS Negl. Trop. Dis.">
        <title>Revisiting the worldwide diversity of Leptospira species in the environment.</title>
        <authorList>
            <person name="Vincent A.T."/>
            <person name="Schiettekatte O."/>
            <person name="Bourhy P."/>
            <person name="Veyrier F.J."/>
            <person name="Picardeau M."/>
        </authorList>
    </citation>
    <scope>NUCLEOTIDE SEQUENCE [LARGE SCALE GENOMIC DNA]</scope>
    <source>
        <strain evidence="2">201702454</strain>
    </source>
</reference>
<dbReference type="OrthoDB" id="331085at2"/>
<dbReference type="EMBL" id="RQGG01000007">
    <property type="protein sequence ID" value="TGL56155.1"/>
    <property type="molecule type" value="Genomic_DNA"/>
</dbReference>
<proteinExistence type="predicted"/>
<evidence type="ECO:0000256" key="1">
    <source>
        <dbReference type="SAM" id="SignalP"/>
    </source>
</evidence>
<comment type="caution">
    <text evidence="2">The sequence shown here is derived from an EMBL/GenBank/DDBJ whole genome shotgun (WGS) entry which is preliminary data.</text>
</comment>